<evidence type="ECO:0000256" key="5">
    <source>
        <dbReference type="SAM" id="MobiDB-lite"/>
    </source>
</evidence>
<keyword evidence="4" id="KW-0676">Redox-active center</keyword>
<sequence>MRLTSLSIPLCLAAALGACTRTPEPTMPSTAVVATPTETAPPAPEVDRERPTLQIATLDGTPYDLATHRGRWIVVNFWATWCAPCIKEMPELDEFDKRREDAEVIGLAYEDIEPDDLRAFLTKRPVSYPIAIVDVTDPPQAFDTPRGLPMTHLIAPDGRLAKSFLGPVTAADLDKAIDEAGPAS</sequence>
<organism evidence="7 8">
    <name type="scientific">Cognatilysobacter bugurensis</name>
    <dbReference type="NCBI Taxonomy" id="543356"/>
    <lineage>
        <taxon>Bacteria</taxon>
        <taxon>Pseudomonadati</taxon>
        <taxon>Pseudomonadota</taxon>
        <taxon>Gammaproteobacteria</taxon>
        <taxon>Lysobacterales</taxon>
        <taxon>Lysobacteraceae</taxon>
        <taxon>Cognatilysobacter</taxon>
    </lineage>
</organism>
<dbReference type="AlphaFoldDB" id="A0A918T3Q4"/>
<evidence type="ECO:0000313" key="7">
    <source>
        <dbReference type="EMBL" id="GHA89559.1"/>
    </source>
</evidence>
<dbReference type="Proteomes" id="UP000646426">
    <property type="component" value="Unassembled WGS sequence"/>
</dbReference>
<dbReference type="InterPro" id="IPR013766">
    <property type="entry name" value="Thioredoxin_domain"/>
</dbReference>
<dbReference type="Gene3D" id="3.40.30.10">
    <property type="entry name" value="Glutaredoxin"/>
    <property type="match status" value="1"/>
</dbReference>
<protein>
    <submittedName>
        <fullName evidence="7">Thioredoxin</fullName>
    </submittedName>
</protein>
<feature type="domain" description="Thioredoxin" evidence="6">
    <location>
        <begin position="44"/>
        <end position="182"/>
    </location>
</feature>
<reference evidence="7" key="2">
    <citation type="submission" date="2020-09" db="EMBL/GenBank/DDBJ databases">
        <authorList>
            <person name="Sun Q."/>
            <person name="Kim S."/>
        </authorList>
    </citation>
    <scope>NUCLEOTIDE SEQUENCE</scope>
    <source>
        <strain evidence="7">KCTC 23077</strain>
    </source>
</reference>
<gene>
    <name evidence="7" type="primary">yneN</name>
    <name evidence="7" type="ORF">GCM10007067_29290</name>
</gene>
<dbReference type="PANTHER" id="PTHR42852:SF6">
    <property type="entry name" value="THIOL:DISULFIDE INTERCHANGE PROTEIN DSBE"/>
    <property type="match status" value="1"/>
</dbReference>
<evidence type="ECO:0000256" key="4">
    <source>
        <dbReference type="ARBA" id="ARBA00023284"/>
    </source>
</evidence>
<dbReference type="SUPFAM" id="SSF52833">
    <property type="entry name" value="Thioredoxin-like"/>
    <property type="match status" value="1"/>
</dbReference>
<keyword evidence="3" id="KW-1015">Disulfide bond</keyword>
<feature type="region of interest" description="Disordered" evidence="5">
    <location>
        <begin position="24"/>
        <end position="49"/>
    </location>
</feature>
<proteinExistence type="predicted"/>
<evidence type="ECO:0000256" key="3">
    <source>
        <dbReference type="ARBA" id="ARBA00023157"/>
    </source>
</evidence>
<dbReference type="PANTHER" id="PTHR42852">
    <property type="entry name" value="THIOL:DISULFIDE INTERCHANGE PROTEIN DSBE"/>
    <property type="match status" value="1"/>
</dbReference>
<evidence type="ECO:0000256" key="2">
    <source>
        <dbReference type="ARBA" id="ARBA00022748"/>
    </source>
</evidence>
<keyword evidence="8" id="KW-1185">Reference proteome</keyword>
<accession>A0A918T3Q4</accession>
<dbReference type="RefSeq" id="WP_189457855.1">
    <property type="nucleotide sequence ID" value="NZ_BMYD01000007.1"/>
</dbReference>
<keyword evidence="2" id="KW-0201">Cytochrome c-type biogenesis</keyword>
<dbReference type="PROSITE" id="PS51257">
    <property type="entry name" value="PROKAR_LIPOPROTEIN"/>
    <property type="match status" value="1"/>
</dbReference>
<dbReference type="CDD" id="cd02966">
    <property type="entry name" value="TlpA_like_family"/>
    <property type="match status" value="1"/>
</dbReference>
<evidence type="ECO:0000313" key="8">
    <source>
        <dbReference type="Proteomes" id="UP000646426"/>
    </source>
</evidence>
<dbReference type="InterPro" id="IPR036249">
    <property type="entry name" value="Thioredoxin-like_sf"/>
</dbReference>
<dbReference type="GO" id="GO:0030313">
    <property type="term" value="C:cell envelope"/>
    <property type="evidence" value="ECO:0007669"/>
    <property type="project" value="UniProtKB-SubCell"/>
</dbReference>
<comment type="caution">
    <text evidence="7">The sequence shown here is derived from an EMBL/GenBank/DDBJ whole genome shotgun (WGS) entry which is preliminary data.</text>
</comment>
<dbReference type="PROSITE" id="PS51352">
    <property type="entry name" value="THIOREDOXIN_2"/>
    <property type="match status" value="1"/>
</dbReference>
<evidence type="ECO:0000256" key="1">
    <source>
        <dbReference type="ARBA" id="ARBA00004196"/>
    </source>
</evidence>
<reference evidence="7" key="1">
    <citation type="journal article" date="2014" name="Int. J. Syst. Evol. Microbiol.">
        <title>Complete genome sequence of Corynebacterium casei LMG S-19264T (=DSM 44701T), isolated from a smear-ripened cheese.</title>
        <authorList>
            <consortium name="US DOE Joint Genome Institute (JGI-PGF)"/>
            <person name="Walter F."/>
            <person name="Albersmeier A."/>
            <person name="Kalinowski J."/>
            <person name="Ruckert C."/>
        </authorList>
    </citation>
    <scope>NUCLEOTIDE SEQUENCE</scope>
    <source>
        <strain evidence="7">KCTC 23077</strain>
    </source>
</reference>
<dbReference type="InterPro" id="IPR050553">
    <property type="entry name" value="Thioredoxin_ResA/DsbE_sf"/>
</dbReference>
<dbReference type="Pfam" id="PF08534">
    <property type="entry name" value="Redoxin"/>
    <property type="match status" value="1"/>
</dbReference>
<dbReference type="EMBL" id="BMYD01000007">
    <property type="protein sequence ID" value="GHA89559.1"/>
    <property type="molecule type" value="Genomic_DNA"/>
</dbReference>
<evidence type="ECO:0000259" key="6">
    <source>
        <dbReference type="PROSITE" id="PS51352"/>
    </source>
</evidence>
<dbReference type="InterPro" id="IPR013740">
    <property type="entry name" value="Redoxin"/>
</dbReference>
<dbReference type="GO" id="GO:0017004">
    <property type="term" value="P:cytochrome complex assembly"/>
    <property type="evidence" value="ECO:0007669"/>
    <property type="project" value="UniProtKB-KW"/>
</dbReference>
<name>A0A918T3Q4_9GAMM</name>
<comment type="subcellular location">
    <subcellularLocation>
        <location evidence="1">Cell envelope</location>
    </subcellularLocation>
</comment>
<dbReference type="GO" id="GO:0016491">
    <property type="term" value="F:oxidoreductase activity"/>
    <property type="evidence" value="ECO:0007669"/>
    <property type="project" value="InterPro"/>
</dbReference>